<dbReference type="PANTHER" id="PTHR10828">
    <property type="entry name" value="M-PHASE INDUCER PHOSPHATASE DUAL SPECIFICITY PHOSPHATASE CDC25"/>
    <property type="match status" value="1"/>
</dbReference>
<comment type="catalytic activity">
    <reaction evidence="6">
        <text>O-phospho-L-tyrosyl-[protein] + H2O = L-tyrosyl-[protein] + phosphate</text>
        <dbReference type="Rhea" id="RHEA:10684"/>
        <dbReference type="Rhea" id="RHEA-COMP:10136"/>
        <dbReference type="Rhea" id="RHEA-COMP:20101"/>
        <dbReference type="ChEBI" id="CHEBI:15377"/>
        <dbReference type="ChEBI" id="CHEBI:43474"/>
        <dbReference type="ChEBI" id="CHEBI:46858"/>
        <dbReference type="ChEBI" id="CHEBI:61978"/>
        <dbReference type="EC" id="3.1.3.48"/>
    </reaction>
</comment>
<dbReference type="OrthoDB" id="9999371at2759"/>
<comment type="caution">
    <text evidence="8">The sequence shown here is derived from an EMBL/GenBank/DDBJ whole genome shotgun (WGS) entry which is preliminary data.</text>
</comment>
<dbReference type="SMART" id="SM00450">
    <property type="entry name" value="RHOD"/>
    <property type="match status" value="1"/>
</dbReference>
<dbReference type="SUPFAM" id="SSF52821">
    <property type="entry name" value="Rhodanese/Cell cycle control phosphatase"/>
    <property type="match status" value="1"/>
</dbReference>
<evidence type="ECO:0000313" key="8">
    <source>
        <dbReference type="EMBL" id="OWF43862.1"/>
    </source>
</evidence>
<dbReference type="GO" id="GO:0005634">
    <property type="term" value="C:nucleus"/>
    <property type="evidence" value="ECO:0007669"/>
    <property type="project" value="TreeGrafter"/>
</dbReference>
<evidence type="ECO:0000256" key="4">
    <source>
        <dbReference type="ARBA" id="ARBA00022912"/>
    </source>
</evidence>
<dbReference type="Gene3D" id="3.40.250.10">
    <property type="entry name" value="Rhodanese-like domain"/>
    <property type="match status" value="1"/>
</dbReference>
<dbReference type="GO" id="GO:0110032">
    <property type="term" value="P:positive regulation of G2/MI transition of meiotic cell cycle"/>
    <property type="evidence" value="ECO:0007669"/>
    <property type="project" value="TreeGrafter"/>
</dbReference>
<name>A0A210Q540_MIZYE</name>
<gene>
    <name evidence="8" type="ORF">KP79_PYT17602</name>
</gene>
<reference evidence="8 9" key="1">
    <citation type="journal article" date="2017" name="Nat. Ecol. Evol.">
        <title>Scallop genome provides insights into evolution of bilaterian karyotype and development.</title>
        <authorList>
            <person name="Wang S."/>
            <person name="Zhang J."/>
            <person name="Jiao W."/>
            <person name="Li J."/>
            <person name="Xun X."/>
            <person name="Sun Y."/>
            <person name="Guo X."/>
            <person name="Huan P."/>
            <person name="Dong B."/>
            <person name="Zhang L."/>
            <person name="Hu X."/>
            <person name="Sun X."/>
            <person name="Wang J."/>
            <person name="Zhao C."/>
            <person name="Wang Y."/>
            <person name="Wang D."/>
            <person name="Huang X."/>
            <person name="Wang R."/>
            <person name="Lv J."/>
            <person name="Li Y."/>
            <person name="Zhang Z."/>
            <person name="Liu B."/>
            <person name="Lu W."/>
            <person name="Hui Y."/>
            <person name="Liang J."/>
            <person name="Zhou Z."/>
            <person name="Hou R."/>
            <person name="Li X."/>
            <person name="Liu Y."/>
            <person name="Li H."/>
            <person name="Ning X."/>
            <person name="Lin Y."/>
            <person name="Zhao L."/>
            <person name="Xing Q."/>
            <person name="Dou J."/>
            <person name="Li Y."/>
            <person name="Mao J."/>
            <person name="Guo H."/>
            <person name="Dou H."/>
            <person name="Li T."/>
            <person name="Mu C."/>
            <person name="Jiang W."/>
            <person name="Fu Q."/>
            <person name="Fu X."/>
            <person name="Miao Y."/>
            <person name="Liu J."/>
            <person name="Yu Q."/>
            <person name="Li R."/>
            <person name="Liao H."/>
            <person name="Li X."/>
            <person name="Kong Y."/>
            <person name="Jiang Z."/>
            <person name="Chourrout D."/>
            <person name="Li R."/>
            <person name="Bao Z."/>
        </authorList>
    </citation>
    <scope>NUCLEOTIDE SEQUENCE [LARGE SCALE GENOMIC DNA]</scope>
    <source>
        <strain evidence="8 9">PY_sf001</strain>
    </source>
</reference>
<dbReference type="PROSITE" id="PS50206">
    <property type="entry name" value="RHODANESE_3"/>
    <property type="match status" value="1"/>
</dbReference>
<dbReference type="GO" id="GO:0005737">
    <property type="term" value="C:cytoplasm"/>
    <property type="evidence" value="ECO:0007669"/>
    <property type="project" value="TreeGrafter"/>
</dbReference>
<evidence type="ECO:0000259" key="7">
    <source>
        <dbReference type="PROSITE" id="PS50206"/>
    </source>
</evidence>
<dbReference type="GO" id="GO:0051301">
    <property type="term" value="P:cell division"/>
    <property type="evidence" value="ECO:0007669"/>
    <property type="project" value="UniProtKB-UniRule"/>
</dbReference>
<dbReference type="Proteomes" id="UP000242188">
    <property type="component" value="Unassembled WGS sequence"/>
</dbReference>
<dbReference type="GO" id="GO:0004725">
    <property type="term" value="F:protein tyrosine phosphatase activity"/>
    <property type="evidence" value="ECO:0007669"/>
    <property type="project" value="UniProtKB-UniRule"/>
</dbReference>
<keyword evidence="3 6" id="KW-0378">Hydrolase</keyword>
<dbReference type="STRING" id="6573.A0A210Q540"/>
<dbReference type="InterPro" id="IPR001763">
    <property type="entry name" value="Rhodanese-like_dom"/>
</dbReference>
<dbReference type="PANTHER" id="PTHR10828:SF76">
    <property type="entry name" value="M-PHASE INDUCER PHOSPHATASE"/>
    <property type="match status" value="1"/>
</dbReference>
<evidence type="ECO:0000256" key="6">
    <source>
        <dbReference type="RuleBase" id="RU368028"/>
    </source>
</evidence>
<dbReference type="InterPro" id="IPR036873">
    <property type="entry name" value="Rhodanese-like_dom_sf"/>
</dbReference>
<keyword evidence="2 6" id="KW-0132">Cell division</keyword>
<evidence type="ECO:0000313" key="9">
    <source>
        <dbReference type="Proteomes" id="UP000242188"/>
    </source>
</evidence>
<dbReference type="EMBL" id="NEDP02004990">
    <property type="protein sequence ID" value="OWF43862.1"/>
    <property type="molecule type" value="Genomic_DNA"/>
</dbReference>
<dbReference type="CDD" id="cd01530">
    <property type="entry name" value="Cdc25"/>
    <property type="match status" value="1"/>
</dbReference>
<dbReference type="AlphaFoldDB" id="A0A210Q540"/>
<dbReference type="GO" id="GO:0009794">
    <property type="term" value="P:regulation of mitotic cell cycle, embryonic"/>
    <property type="evidence" value="ECO:0007669"/>
    <property type="project" value="UniProtKB-ARBA"/>
</dbReference>
<evidence type="ECO:0000256" key="3">
    <source>
        <dbReference type="ARBA" id="ARBA00022801"/>
    </source>
</evidence>
<dbReference type="Pfam" id="PF00581">
    <property type="entry name" value="Rhodanese"/>
    <property type="match status" value="1"/>
</dbReference>
<evidence type="ECO:0000256" key="2">
    <source>
        <dbReference type="ARBA" id="ARBA00022618"/>
    </source>
</evidence>
<dbReference type="GO" id="GO:0032502">
    <property type="term" value="P:developmental process"/>
    <property type="evidence" value="ECO:0007669"/>
    <property type="project" value="UniProtKB-ARBA"/>
</dbReference>
<sequence>MDLKMFGTPRDVDYCLTSVNIDPDLLTPGWSASLRPMDIQDEDSGLGMDMTENLFKDEESTSLSIDTPGFVKEKVNPKSTVRKSLFSQKRTRTVEDGTLSSGKRQKCSESEDIVAGFDMLSFEDTATPPKCDSGFVIEAVNKFVEHDDITGNGSQPFCLPIIPGKHSDLKSITPNTLSGVLDGQYDDVIRSFRIIDCRYPYEFESGHIKGAENLYTNEMIEELLRQKSNPVPISSKRDIIIFHCEFSSARGPRMSRLLRKLDRELNSDRYPLLNYPEVYLLHEGYKAFYYSCQEHCEPMGYMPMLHSNHTSDLRHFRTKSKSWCVGDRRRGVQHRLKFSEY</sequence>
<evidence type="ECO:0000256" key="1">
    <source>
        <dbReference type="ARBA" id="ARBA00011065"/>
    </source>
</evidence>
<organism evidence="8 9">
    <name type="scientific">Mizuhopecten yessoensis</name>
    <name type="common">Japanese scallop</name>
    <name type="synonym">Patinopecten yessoensis</name>
    <dbReference type="NCBI Taxonomy" id="6573"/>
    <lineage>
        <taxon>Eukaryota</taxon>
        <taxon>Metazoa</taxon>
        <taxon>Spiralia</taxon>
        <taxon>Lophotrochozoa</taxon>
        <taxon>Mollusca</taxon>
        <taxon>Bivalvia</taxon>
        <taxon>Autobranchia</taxon>
        <taxon>Pteriomorphia</taxon>
        <taxon>Pectinida</taxon>
        <taxon>Pectinoidea</taxon>
        <taxon>Pectinidae</taxon>
        <taxon>Mizuhopecten</taxon>
    </lineage>
</organism>
<evidence type="ECO:0000256" key="5">
    <source>
        <dbReference type="ARBA" id="ARBA00023306"/>
    </source>
</evidence>
<dbReference type="EC" id="3.1.3.48" evidence="6"/>
<dbReference type="GO" id="GO:0010971">
    <property type="term" value="P:positive regulation of G2/M transition of mitotic cell cycle"/>
    <property type="evidence" value="ECO:0007669"/>
    <property type="project" value="TreeGrafter"/>
</dbReference>
<keyword evidence="5 6" id="KW-0131">Cell cycle</keyword>
<comment type="function">
    <text evidence="6">Tyrosine protein phosphatase which functions as a dosage-dependent inducer of mitotic progression.</text>
</comment>
<accession>A0A210Q540</accession>
<dbReference type="GO" id="GO:0000086">
    <property type="term" value="P:G2/M transition of mitotic cell cycle"/>
    <property type="evidence" value="ECO:0007669"/>
    <property type="project" value="TreeGrafter"/>
</dbReference>
<protein>
    <recommendedName>
        <fullName evidence="6">M-phase inducer phosphatase</fullName>
        <ecNumber evidence="6">3.1.3.48</ecNumber>
    </recommendedName>
</protein>
<keyword evidence="9" id="KW-1185">Reference proteome</keyword>
<comment type="similarity">
    <text evidence="1 6">Belongs to the MPI phosphatase family.</text>
</comment>
<keyword evidence="6" id="KW-0498">Mitosis</keyword>
<dbReference type="PRINTS" id="PR00716">
    <property type="entry name" value="MPIPHPHTASE"/>
</dbReference>
<proteinExistence type="inferred from homology"/>
<feature type="domain" description="Rhodanese" evidence="7">
    <location>
        <begin position="188"/>
        <end position="297"/>
    </location>
</feature>
<dbReference type="InterPro" id="IPR000751">
    <property type="entry name" value="MPI_Phosphatase"/>
</dbReference>
<dbReference type="FunFam" id="3.40.250.10:FF:000036">
    <property type="entry name" value="M-phase inducer phosphatase"/>
    <property type="match status" value="1"/>
</dbReference>
<keyword evidence="4 6" id="KW-0904">Protein phosphatase</keyword>